<comment type="pathway">
    <text evidence="1">Cofactor biosynthesis; ubiquinone biosynthesis.</text>
</comment>
<keyword evidence="1" id="KW-0479">Metal-binding</keyword>
<sequence length="294" mass="33059">MKISVASVPYFWSKEAYGAFYSALSQTPVDIVYLGETVCSKRRSMKFSDWIEIAEVLRDSGKQVVLSTLTLLEAESELKYLTKIARQKDFLIEANDMAAVQVASENGNSFVTGCAINVYNNQSFSRLSRLGMKRWCVPVELGQRDIIPMVSLADKLGVEVEYQVFGRMPLAYSARCFTARHHQLDKDNCQFKCLNDEQGILVKTQDGDSFAQINGIQTQSAKVSNLINRWSELKEAKIDIARIVPVSAEDTLQAVDVLSNSINKKTQSSSTYLAQDYEFCNGYWLQIEGMKFVS</sequence>
<reference evidence="2 3" key="1">
    <citation type="submission" date="2019-07" db="EMBL/GenBank/DDBJ databases">
        <title>Draft genome for Aliikangiella sp. M105.</title>
        <authorList>
            <person name="Wang G."/>
        </authorList>
    </citation>
    <scope>NUCLEOTIDE SEQUENCE [LARGE SCALE GENOMIC DNA]</scope>
    <source>
        <strain evidence="2 3">M105</strain>
    </source>
</reference>
<comment type="cofactor">
    <cofactor evidence="1">
        <name>[4Fe-4S] cluster</name>
        <dbReference type="ChEBI" id="CHEBI:49883"/>
    </cofactor>
</comment>
<dbReference type="GO" id="GO:0006744">
    <property type="term" value="P:ubiquinone biosynthetic process"/>
    <property type="evidence" value="ECO:0007669"/>
    <property type="project" value="UniProtKB-UniRule"/>
</dbReference>
<evidence type="ECO:0000256" key="1">
    <source>
        <dbReference type="HAMAP-Rule" id="MF_02233"/>
    </source>
</evidence>
<feature type="binding site" evidence="1">
    <location>
        <position position="193"/>
    </location>
    <ligand>
        <name>[4Fe-4S] cluster</name>
        <dbReference type="ChEBI" id="CHEBI:49883"/>
    </ligand>
</feature>
<organism evidence="2 3">
    <name type="scientific">Aliikangiella coralliicola</name>
    <dbReference type="NCBI Taxonomy" id="2592383"/>
    <lineage>
        <taxon>Bacteria</taxon>
        <taxon>Pseudomonadati</taxon>
        <taxon>Pseudomonadota</taxon>
        <taxon>Gammaproteobacteria</taxon>
        <taxon>Oceanospirillales</taxon>
        <taxon>Pleioneaceae</taxon>
        <taxon>Aliikangiella</taxon>
    </lineage>
</organism>
<comment type="function">
    <text evidence="1">Required for O(2)-independent ubiquinone (coenzyme Q) biosynthesis. Together with UbiU, is essential for the C6-hydroxylation reaction in the oxygen-independent ubiquinone biosynthesis pathway.</text>
</comment>
<dbReference type="InterPro" id="IPR043693">
    <property type="entry name" value="UbiV"/>
</dbReference>
<comment type="subunit">
    <text evidence="1">Forms a heterodimer with UbiU.</text>
</comment>
<keyword evidence="1" id="KW-0831">Ubiquinone biosynthesis</keyword>
<dbReference type="AlphaFoldDB" id="A0A545U550"/>
<feature type="binding site" evidence="1">
    <location>
        <position position="39"/>
    </location>
    <ligand>
        <name>[4Fe-4S] cluster</name>
        <dbReference type="ChEBI" id="CHEBI:49883"/>
    </ligand>
</feature>
<dbReference type="GO" id="GO:0046872">
    <property type="term" value="F:metal ion binding"/>
    <property type="evidence" value="ECO:0007669"/>
    <property type="project" value="UniProtKB-KW"/>
</dbReference>
<dbReference type="UniPathway" id="UPA00232"/>
<feature type="binding site" evidence="1">
    <location>
        <position position="176"/>
    </location>
    <ligand>
        <name>[4Fe-4S] cluster</name>
        <dbReference type="ChEBI" id="CHEBI:49883"/>
    </ligand>
</feature>
<keyword evidence="1" id="KW-0411">Iron-sulfur</keyword>
<keyword evidence="1" id="KW-0408">Iron</keyword>
<dbReference type="OrthoDB" id="8523349at2"/>
<accession>A0A545U550</accession>
<dbReference type="Pfam" id="PF01136">
    <property type="entry name" value="Peptidase_U32"/>
    <property type="match status" value="1"/>
</dbReference>
<dbReference type="InterPro" id="IPR051454">
    <property type="entry name" value="RNA/ubiquinone_mod_enzymes"/>
</dbReference>
<evidence type="ECO:0000313" key="3">
    <source>
        <dbReference type="Proteomes" id="UP000315439"/>
    </source>
</evidence>
<dbReference type="InterPro" id="IPR001539">
    <property type="entry name" value="Peptidase_U32"/>
</dbReference>
<dbReference type="HAMAP" id="MF_02233">
    <property type="entry name" value="UbiV"/>
    <property type="match status" value="1"/>
</dbReference>
<dbReference type="PANTHER" id="PTHR30217:SF11">
    <property type="entry name" value="UBIQUINONE BIOSYNTHESIS PROTEIN UBIV"/>
    <property type="match status" value="1"/>
</dbReference>
<dbReference type="NCBIfam" id="NF011991">
    <property type="entry name" value="PRK15447.1"/>
    <property type="match status" value="1"/>
</dbReference>
<comment type="caution">
    <text evidence="2">The sequence shown here is derived from an EMBL/GenBank/DDBJ whole genome shotgun (WGS) entry which is preliminary data.</text>
</comment>
<feature type="binding site" evidence="1">
    <location>
        <position position="189"/>
    </location>
    <ligand>
        <name>[4Fe-4S] cluster</name>
        <dbReference type="ChEBI" id="CHEBI:49883"/>
    </ligand>
</feature>
<protein>
    <recommendedName>
        <fullName evidence="1">Ubiquinone biosynthesis protein UbiV</fullName>
    </recommendedName>
</protein>
<proteinExistence type="inferred from homology"/>
<dbReference type="EMBL" id="VIKS01000014">
    <property type="protein sequence ID" value="TQV84595.1"/>
    <property type="molecule type" value="Genomic_DNA"/>
</dbReference>
<dbReference type="GO" id="GO:0051539">
    <property type="term" value="F:4 iron, 4 sulfur cluster binding"/>
    <property type="evidence" value="ECO:0007669"/>
    <property type="project" value="UniProtKB-UniRule"/>
</dbReference>
<keyword evidence="1" id="KW-0004">4Fe-4S</keyword>
<name>A0A545U550_9GAMM</name>
<gene>
    <name evidence="1" type="primary">ubiV</name>
    <name evidence="2" type="ORF">FLL46_22600</name>
</gene>
<dbReference type="PANTHER" id="PTHR30217">
    <property type="entry name" value="PEPTIDASE U32 FAMILY"/>
    <property type="match status" value="1"/>
</dbReference>
<dbReference type="Proteomes" id="UP000315439">
    <property type="component" value="Unassembled WGS sequence"/>
</dbReference>
<comment type="similarity">
    <text evidence="1">Belongs to the peptidase U32 family. UbiV subfamily.</text>
</comment>
<keyword evidence="3" id="KW-1185">Reference proteome</keyword>
<evidence type="ECO:0000313" key="2">
    <source>
        <dbReference type="EMBL" id="TQV84595.1"/>
    </source>
</evidence>